<evidence type="ECO:0000313" key="7">
    <source>
        <dbReference type="Proteomes" id="UP001059934"/>
    </source>
</evidence>
<dbReference type="InterPro" id="IPR002104">
    <property type="entry name" value="Integrase_catalytic"/>
</dbReference>
<dbReference type="PROSITE" id="PS51898">
    <property type="entry name" value="TYR_RECOMBINASE"/>
    <property type="match status" value="1"/>
</dbReference>
<proteinExistence type="predicted"/>
<dbReference type="PANTHER" id="PTHR30349:SF77">
    <property type="entry name" value="TYROSINE RECOMBINASE XERC"/>
    <property type="match status" value="1"/>
</dbReference>
<reference evidence="6" key="1">
    <citation type="submission" date="2022-08" db="EMBL/GenBank/DDBJ databases">
        <title>Catabolic pathway analysis in culturable SAR92 clade bacteria reveals their overlooked roles in DMSP degradation in coastal seas.</title>
        <authorList>
            <person name="He X."/>
            <person name="Zhang X."/>
            <person name="Zhang Y."/>
        </authorList>
    </citation>
    <scope>NUCLEOTIDE SEQUENCE</scope>
    <source>
        <strain evidence="6">H455</strain>
    </source>
</reference>
<dbReference type="SUPFAM" id="SSF56349">
    <property type="entry name" value="DNA breaking-rejoining enzymes"/>
    <property type="match status" value="1"/>
</dbReference>
<dbReference type="Gene3D" id="1.10.443.10">
    <property type="entry name" value="Intergrase catalytic core"/>
    <property type="match status" value="1"/>
</dbReference>
<evidence type="ECO:0000259" key="5">
    <source>
        <dbReference type="PROSITE" id="PS51898"/>
    </source>
</evidence>
<evidence type="ECO:0000256" key="1">
    <source>
        <dbReference type="ARBA" id="ARBA00004496"/>
    </source>
</evidence>
<name>A0ABY5TNC4_9GAMM</name>
<keyword evidence="2" id="KW-0229">DNA integration</keyword>
<dbReference type="InterPro" id="IPR050090">
    <property type="entry name" value="Tyrosine_recombinase_XerCD"/>
</dbReference>
<gene>
    <name evidence="6" type="ORF">NYF23_08035</name>
</gene>
<evidence type="ECO:0000256" key="4">
    <source>
        <dbReference type="ARBA" id="ARBA00023172"/>
    </source>
</evidence>
<evidence type="ECO:0000256" key="2">
    <source>
        <dbReference type="ARBA" id="ARBA00022908"/>
    </source>
</evidence>
<accession>A0ABY5TNC4</accession>
<dbReference type="Proteomes" id="UP001059934">
    <property type="component" value="Chromosome"/>
</dbReference>
<dbReference type="EMBL" id="CP103416">
    <property type="protein sequence ID" value="UVW33986.1"/>
    <property type="molecule type" value="Genomic_DNA"/>
</dbReference>
<keyword evidence="4" id="KW-0233">DNA recombination</keyword>
<sequence length="425" mass="48389">MSKAFNACPLFDAHKSFVRLPMAIKMLDGYPDSKLFLDKICKPIPDAREDFLYTQSFLKSYSRKSEATFRGYRNEVERLLLWAWTIAGKSVIQLKRPDLETYFDFVHNPPAAWVGDSVQDRFKIIGGECRQNKNWRPFAGKLAKEDRKQATLEGADIKVSKDGHTLSHEAMKICYSAVSAYYDYLTDEGYAFGNPIPAIRKQSPYLIKGATQKTIKRLSDLQWDFVLECAETAADKDPMHERTLFVIATLKTLYLRVSELSDRANWQPVWKHYWQDSDGNNWLKVLGKGNKLRDVSVPSALFPYIDRYQRYRSSLNSSFGVNSALVAKNRGSGGMTSRQLRRIVQEGFDLAYDKMMAEGFGGEAKALREATTHWLRHTGASQDIATRPLKHMSDDLGHASMGTTDQIYIQSDMKERAKSGKGRDV</sequence>
<dbReference type="PANTHER" id="PTHR30349">
    <property type="entry name" value="PHAGE INTEGRASE-RELATED"/>
    <property type="match status" value="1"/>
</dbReference>
<dbReference type="InterPro" id="IPR010998">
    <property type="entry name" value="Integrase_recombinase_N"/>
</dbReference>
<dbReference type="InterPro" id="IPR011010">
    <property type="entry name" value="DNA_brk_join_enz"/>
</dbReference>
<dbReference type="InterPro" id="IPR013762">
    <property type="entry name" value="Integrase-like_cat_sf"/>
</dbReference>
<keyword evidence="3" id="KW-0238">DNA-binding</keyword>
<dbReference type="Gene3D" id="1.10.150.130">
    <property type="match status" value="1"/>
</dbReference>
<keyword evidence="7" id="KW-1185">Reference proteome</keyword>
<evidence type="ECO:0000256" key="3">
    <source>
        <dbReference type="ARBA" id="ARBA00023125"/>
    </source>
</evidence>
<protein>
    <submittedName>
        <fullName evidence="6">Site-specific integrase</fullName>
    </submittedName>
</protein>
<organism evidence="6 7">
    <name type="scientific">SAR92 clade bacterium H455</name>
    <dbReference type="NCBI Taxonomy" id="2974818"/>
    <lineage>
        <taxon>Bacteria</taxon>
        <taxon>Pseudomonadati</taxon>
        <taxon>Pseudomonadota</taxon>
        <taxon>Gammaproteobacteria</taxon>
        <taxon>Cellvibrionales</taxon>
        <taxon>Porticoccaceae</taxon>
        <taxon>SAR92 clade</taxon>
    </lineage>
</organism>
<feature type="domain" description="Tyr recombinase" evidence="5">
    <location>
        <begin position="213"/>
        <end position="421"/>
    </location>
</feature>
<comment type="subcellular location">
    <subcellularLocation>
        <location evidence="1">Cytoplasm</location>
    </subcellularLocation>
</comment>
<evidence type="ECO:0000313" key="6">
    <source>
        <dbReference type="EMBL" id="UVW33986.1"/>
    </source>
</evidence>